<dbReference type="PATRIC" id="fig|1299334.3.peg.9748"/>
<dbReference type="EMBL" id="JAOB01000093">
    <property type="protein sequence ID" value="EUA06823.1"/>
    <property type="molecule type" value="Genomic_DNA"/>
</dbReference>
<reference evidence="1" key="1">
    <citation type="submission" date="2014-01" db="EMBL/GenBank/DDBJ databases">
        <authorList>
            <person name="Brown-Elliot B."/>
            <person name="Wallace R."/>
            <person name="Lenaerts A."/>
            <person name="Ordway D."/>
            <person name="DeGroote M.A."/>
            <person name="Parker T."/>
            <person name="Sizemore C."/>
            <person name="Tallon L.J."/>
            <person name="Sadzewicz L.K."/>
            <person name="Sengamalay N."/>
            <person name="Fraser C.M."/>
            <person name="Hine E."/>
            <person name="Shefchek K.A."/>
            <person name="Das S.P."/>
            <person name="Tettelin H."/>
        </authorList>
    </citation>
    <scope>NUCLEOTIDE SEQUENCE [LARGE SCALE GENOMIC DNA]</scope>
    <source>
        <strain evidence="1">4042</strain>
    </source>
</reference>
<sequence length="145" mass="15719">MVDTCASRKPEICDRRHRLYLPTAGVNAAADPEAKEAMFDERLPPTLRRSPAGARILDTAEGVLVALRRYRLDRAFVEIMQTAKQHHLDPVSLADALVALAEDQVSADIDDAAAAVALSTWGHLFSADQRVRASADLNTLAGEDA</sequence>
<gene>
    <name evidence="1" type="ORF">I553_0153</name>
</gene>
<name>X7YJZ9_MYCXE</name>
<accession>X7YJZ9</accession>
<comment type="caution">
    <text evidence="1">The sequence shown here is derived from an EMBL/GenBank/DDBJ whole genome shotgun (WGS) entry which is preliminary data.</text>
</comment>
<organism evidence="1">
    <name type="scientific">Mycobacterium xenopi 4042</name>
    <dbReference type="NCBI Taxonomy" id="1299334"/>
    <lineage>
        <taxon>Bacteria</taxon>
        <taxon>Bacillati</taxon>
        <taxon>Actinomycetota</taxon>
        <taxon>Actinomycetes</taxon>
        <taxon>Mycobacteriales</taxon>
        <taxon>Mycobacteriaceae</taxon>
        <taxon>Mycobacterium</taxon>
    </lineage>
</organism>
<protein>
    <submittedName>
        <fullName evidence="1">ANTAR domain protein</fullName>
    </submittedName>
</protein>
<dbReference type="AlphaFoldDB" id="X7YJZ9"/>
<proteinExistence type="predicted"/>
<evidence type="ECO:0000313" key="1">
    <source>
        <dbReference type="EMBL" id="EUA06823.1"/>
    </source>
</evidence>